<dbReference type="Proteomes" id="UP000250242">
    <property type="component" value="Unassembled WGS sequence"/>
</dbReference>
<accession>A0A2X1UP57</accession>
<evidence type="ECO:0000313" key="1">
    <source>
        <dbReference type="EMBL" id="SPY08869.1"/>
    </source>
</evidence>
<name>A0A2X1UP57_9BURK</name>
<dbReference type="AlphaFoldDB" id="A0A2X1UP57"/>
<dbReference type="EMBL" id="UATH01000001">
    <property type="protein sequence ID" value="SPY08869.1"/>
    <property type="molecule type" value="Genomic_DNA"/>
</dbReference>
<gene>
    <name evidence="1" type="ORF">NCTC11009_02109</name>
</gene>
<reference evidence="1 2" key="1">
    <citation type="submission" date="2018-06" db="EMBL/GenBank/DDBJ databases">
        <authorList>
            <consortium name="Pathogen Informatics"/>
            <person name="Doyle S."/>
        </authorList>
    </citation>
    <scope>NUCLEOTIDE SEQUENCE [LARGE SCALE GENOMIC DNA]</scope>
    <source>
        <strain evidence="1 2">NCTC11009</strain>
    </source>
</reference>
<protein>
    <submittedName>
        <fullName evidence="1">Uncharacterized protein</fullName>
    </submittedName>
</protein>
<evidence type="ECO:0000313" key="2">
    <source>
        <dbReference type="Proteomes" id="UP000250242"/>
    </source>
</evidence>
<proteinExistence type="predicted"/>
<organism evidence="1 2">
    <name type="scientific">Oligella urethralis</name>
    <dbReference type="NCBI Taxonomy" id="90245"/>
    <lineage>
        <taxon>Bacteria</taxon>
        <taxon>Pseudomonadati</taxon>
        <taxon>Pseudomonadota</taxon>
        <taxon>Betaproteobacteria</taxon>
        <taxon>Burkholderiales</taxon>
        <taxon>Alcaligenaceae</taxon>
        <taxon>Oligella</taxon>
    </lineage>
</organism>
<sequence>MPLKASANRATPKPATAETCKAQGFGSGYTSQVRVKAQSASFPINGECGEAL</sequence>